<keyword evidence="2" id="KW-1185">Reference proteome</keyword>
<protein>
    <submittedName>
        <fullName evidence="1">Uncharacterized protein</fullName>
    </submittedName>
</protein>
<evidence type="ECO:0000313" key="1">
    <source>
        <dbReference type="EMBL" id="KZT50594.1"/>
    </source>
</evidence>
<dbReference type="InParanoid" id="A0A165CCT7"/>
<name>A0A165CCT7_9BASI</name>
<reference evidence="1 2" key="1">
    <citation type="journal article" date="2016" name="Mol. Biol. Evol.">
        <title>Comparative Genomics of Early-Diverging Mushroom-Forming Fungi Provides Insights into the Origins of Lignocellulose Decay Capabilities.</title>
        <authorList>
            <person name="Nagy L.G."/>
            <person name="Riley R."/>
            <person name="Tritt A."/>
            <person name="Adam C."/>
            <person name="Daum C."/>
            <person name="Floudas D."/>
            <person name="Sun H."/>
            <person name="Yadav J.S."/>
            <person name="Pangilinan J."/>
            <person name="Larsson K.H."/>
            <person name="Matsuura K."/>
            <person name="Barry K."/>
            <person name="Labutti K."/>
            <person name="Kuo R."/>
            <person name="Ohm R.A."/>
            <person name="Bhattacharya S.S."/>
            <person name="Shirouzu T."/>
            <person name="Yoshinaga Y."/>
            <person name="Martin F.M."/>
            <person name="Grigoriev I.V."/>
            <person name="Hibbett D.S."/>
        </authorList>
    </citation>
    <scope>NUCLEOTIDE SEQUENCE [LARGE SCALE GENOMIC DNA]</scope>
    <source>
        <strain evidence="1 2">HHB12733</strain>
    </source>
</reference>
<organism evidence="1 2">
    <name type="scientific">Calocera cornea HHB12733</name>
    <dbReference type="NCBI Taxonomy" id="1353952"/>
    <lineage>
        <taxon>Eukaryota</taxon>
        <taxon>Fungi</taxon>
        <taxon>Dikarya</taxon>
        <taxon>Basidiomycota</taxon>
        <taxon>Agaricomycotina</taxon>
        <taxon>Dacrymycetes</taxon>
        <taxon>Dacrymycetales</taxon>
        <taxon>Dacrymycetaceae</taxon>
        <taxon>Calocera</taxon>
    </lineage>
</organism>
<sequence length="220" mass="24349">MPRVVVGYAQGRKWLCGETKSVMHRADAVMGENWNARARTDARVRPRNVITLTTTAKVRIGSGERGTCTCSALVVECVECKQPRAREQVNDRGVTNVNMYCRGAGCASGGRPVMQESGGCSCQRWDVLELSCLRSLIVWTMRAWRRRECGSRDILAAGLTRWLQMRTIGFGLGLGSPVGNWVQARPRSLLQSRILVLQAGLGTYGQHQPTIRRTAVRSTD</sequence>
<dbReference type="Proteomes" id="UP000076842">
    <property type="component" value="Unassembled WGS sequence"/>
</dbReference>
<gene>
    <name evidence="1" type="ORF">CALCODRAFT_179426</name>
</gene>
<accession>A0A165CCT7</accession>
<proteinExistence type="predicted"/>
<evidence type="ECO:0000313" key="2">
    <source>
        <dbReference type="Proteomes" id="UP000076842"/>
    </source>
</evidence>
<dbReference type="EMBL" id="KV424158">
    <property type="protein sequence ID" value="KZT50594.1"/>
    <property type="molecule type" value="Genomic_DNA"/>
</dbReference>
<dbReference type="AlphaFoldDB" id="A0A165CCT7"/>